<evidence type="ECO:0000313" key="2">
    <source>
        <dbReference type="EMBL" id="RIA81975.1"/>
    </source>
</evidence>
<organism evidence="2 3">
    <name type="scientific">Glomus cerebriforme</name>
    <dbReference type="NCBI Taxonomy" id="658196"/>
    <lineage>
        <taxon>Eukaryota</taxon>
        <taxon>Fungi</taxon>
        <taxon>Fungi incertae sedis</taxon>
        <taxon>Mucoromycota</taxon>
        <taxon>Glomeromycotina</taxon>
        <taxon>Glomeromycetes</taxon>
        <taxon>Glomerales</taxon>
        <taxon>Glomeraceae</taxon>
        <taxon>Glomus</taxon>
    </lineage>
</organism>
<feature type="compositionally biased region" description="Basic and acidic residues" evidence="1">
    <location>
        <begin position="197"/>
        <end position="206"/>
    </location>
</feature>
<accession>A0A397SCE5</accession>
<dbReference type="AlphaFoldDB" id="A0A397SCE5"/>
<evidence type="ECO:0000256" key="1">
    <source>
        <dbReference type="SAM" id="MobiDB-lite"/>
    </source>
</evidence>
<keyword evidence="3" id="KW-1185">Reference proteome</keyword>
<comment type="caution">
    <text evidence="2">The sequence shown here is derived from an EMBL/GenBank/DDBJ whole genome shotgun (WGS) entry which is preliminary data.</text>
</comment>
<protein>
    <submittedName>
        <fullName evidence="2">Uncharacterized protein</fullName>
    </submittedName>
</protein>
<name>A0A397SCE5_9GLOM</name>
<dbReference type="EMBL" id="QKYT01000720">
    <property type="protein sequence ID" value="RIA81975.1"/>
    <property type="molecule type" value="Genomic_DNA"/>
</dbReference>
<gene>
    <name evidence="2" type="ORF">C1645_836097</name>
</gene>
<feature type="region of interest" description="Disordered" evidence="1">
    <location>
        <begin position="186"/>
        <end position="206"/>
    </location>
</feature>
<proteinExistence type="predicted"/>
<reference evidence="2 3" key="1">
    <citation type="submission" date="2018-06" db="EMBL/GenBank/DDBJ databases">
        <title>Comparative genomics reveals the genomic features of Rhizophagus irregularis, R. cerebriforme, R. diaphanum and Gigaspora rosea, and their symbiotic lifestyle signature.</title>
        <authorList>
            <person name="Morin E."/>
            <person name="San Clemente H."/>
            <person name="Chen E.C.H."/>
            <person name="De La Providencia I."/>
            <person name="Hainaut M."/>
            <person name="Kuo A."/>
            <person name="Kohler A."/>
            <person name="Murat C."/>
            <person name="Tang N."/>
            <person name="Roy S."/>
            <person name="Loubradou J."/>
            <person name="Henrissat B."/>
            <person name="Grigoriev I.V."/>
            <person name="Corradi N."/>
            <person name="Roux C."/>
            <person name="Martin F.M."/>
        </authorList>
    </citation>
    <scope>NUCLEOTIDE SEQUENCE [LARGE SCALE GENOMIC DNA]</scope>
    <source>
        <strain evidence="2 3">DAOM 227022</strain>
    </source>
</reference>
<sequence length="206" mass="23725">MIFQQTIDELLDFRKINNELIYKKDFDADTFKRTILSKLNLGCFGTSSDIVILEPGANPNSDKEILRVAKMYKEDFSIEDHSFLKIVTDEAIYQRMKTSEIMDDNNDKDICLKMAIRIINFDLQQDALSAASPLFASTAKFNYTTTIAHFLSTIAAHPRFEEKLCHYNSFKIPNENLKNTENVIDEKKSQRSNKGKRAIESHKESL</sequence>
<evidence type="ECO:0000313" key="3">
    <source>
        <dbReference type="Proteomes" id="UP000265703"/>
    </source>
</evidence>
<dbReference type="Proteomes" id="UP000265703">
    <property type="component" value="Unassembled WGS sequence"/>
</dbReference>
<dbReference type="OrthoDB" id="2441256at2759"/>